<feature type="compositionally biased region" description="Acidic residues" evidence="1">
    <location>
        <begin position="10"/>
        <end position="21"/>
    </location>
</feature>
<reference evidence="2" key="1">
    <citation type="submission" date="2019-11" db="UniProtKB">
        <authorList>
            <consortium name="WormBaseParasite"/>
        </authorList>
    </citation>
    <scope>IDENTIFICATION</scope>
</reference>
<feature type="region of interest" description="Disordered" evidence="1">
    <location>
        <begin position="1"/>
        <end position="67"/>
    </location>
</feature>
<proteinExistence type="predicted"/>
<dbReference type="WBParaSite" id="MCU_000752-RC">
    <property type="protein sequence ID" value="MCU_000752-RC"/>
    <property type="gene ID" value="MCU_000752"/>
</dbReference>
<sequence>MLERKKSPEDGDDDGELDDTDLQQSTQLGITPSPLALEAPLSACGSPMRSEAGSATRRLHQGPDDSALVQVVTRTNWDAELRKALEDVRRKLHGEPGTEDRVPDYKCIQNVEGNWTCTLSHPPASQQCVCEATPAPPQLQSGPCDAPVPQPGCYVCTSQLSQPRQNV</sequence>
<name>A0A5K3EJL5_MESCO</name>
<dbReference type="AlphaFoldDB" id="A0A5K3EJL5"/>
<protein>
    <submittedName>
        <fullName evidence="2">Thyroglobulin type-1 domain-containing protein</fullName>
    </submittedName>
</protein>
<organism evidence="2">
    <name type="scientific">Mesocestoides corti</name>
    <name type="common">Flatworm</name>
    <dbReference type="NCBI Taxonomy" id="53468"/>
    <lineage>
        <taxon>Eukaryota</taxon>
        <taxon>Metazoa</taxon>
        <taxon>Spiralia</taxon>
        <taxon>Lophotrochozoa</taxon>
        <taxon>Platyhelminthes</taxon>
        <taxon>Cestoda</taxon>
        <taxon>Eucestoda</taxon>
        <taxon>Cyclophyllidea</taxon>
        <taxon>Mesocestoididae</taxon>
        <taxon>Mesocestoides</taxon>
    </lineage>
</organism>
<evidence type="ECO:0000313" key="2">
    <source>
        <dbReference type="WBParaSite" id="MCU_000752-RC"/>
    </source>
</evidence>
<accession>A0A5K3EJL5</accession>
<evidence type="ECO:0000256" key="1">
    <source>
        <dbReference type="SAM" id="MobiDB-lite"/>
    </source>
</evidence>